<comment type="catalytic activity">
    <reaction evidence="6 7">
        <text>dimethylallyl diphosphate + AMP = N(6)-(dimethylallyl)adenosine 5'-phosphate + diphosphate</text>
        <dbReference type="Rhea" id="RHEA:15285"/>
        <dbReference type="ChEBI" id="CHEBI:33019"/>
        <dbReference type="ChEBI" id="CHEBI:57526"/>
        <dbReference type="ChEBI" id="CHEBI:57623"/>
        <dbReference type="ChEBI" id="CHEBI:456215"/>
        <dbReference type="EC" id="2.5.1.27"/>
    </reaction>
</comment>
<comment type="caution">
    <text evidence="8">The sequence shown here is derived from an EMBL/GenBank/DDBJ whole genome shotgun (WGS) entry which is preliminary data.</text>
</comment>
<dbReference type="InterPro" id="IPR002648">
    <property type="entry name" value="Tzs"/>
</dbReference>
<comment type="function">
    <text evidence="1">Transfers dimethylallyl groups to AMP as part of the biosynthesis of cytokinin phytohormones.</text>
</comment>
<reference evidence="8 9" key="1">
    <citation type="submission" date="2020-08" db="EMBL/GenBank/DDBJ databases">
        <title>Genomic Encyclopedia of Type Strains, Phase IV (KMG-IV): sequencing the most valuable type-strain genomes for metagenomic binning, comparative biology and taxonomic classification.</title>
        <authorList>
            <person name="Goeker M."/>
        </authorList>
    </citation>
    <scope>NUCLEOTIDE SEQUENCE [LARGE SCALE GENOMIC DNA]</scope>
    <source>
        <strain evidence="8 9">DSM 7465</strain>
    </source>
</reference>
<evidence type="ECO:0000313" key="9">
    <source>
        <dbReference type="Proteomes" id="UP000575068"/>
    </source>
</evidence>
<name>A0A840HPL5_9SPHN</name>
<gene>
    <name evidence="8" type="ORF">HNQ99_000272</name>
</gene>
<dbReference type="RefSeq" id="WP_184473837.1">
    <property type="nucleotide sequence ID" value="NZ_JACHOV010000001.1"/>
</dbReference>
<evidence type="ECO:0000256" key="3">
    <source>
        <dbReference type="ARBA" id="ARBA00016587"/>
    </source>
</evidence>
<evidence type="ECO:0000256" key="1">
    <source>
        <dbReference type="ARBA" id="ARBA00002623"/>
    </source>
</evidence>
<dbReference type="Gene3D" id="3.40.50.300">
    <property type="entry name" value="P-loop containing nucleotide triphosphate hydrolases"/>
    <property type="match status" value="1"/>
</dbReference>
<evidence type="ECO:0000256" key="7">
    <source>
        <dbReference type="PIRNR" id="PIRNR000507"/>
    </source>
</evidence>
<keyword evidence="9" id="KW-1185">Reference proteome</keyword>
<accession>A0A840HPL5</accession>
<dbReference type="SUPFAM" id="SSF52540">
    <property type="entry name" value="P-loop containing nucleoside triphosphate hydrolases"/>
    <property type="match status" value="2"/>
</dbReference>
<keyword evidence="4 7" id="KW-0808">Transferase</keyword>
<protein>
    <recommendedName>
        <fullName evidence="3 7">Adenylate dimethylallyltransferase</fullName>
        <ecNumber evidence="2 7">2.5.1.27</ecNumber>
    </recommendedName>
    <alternativeName>
        <fullName evidence="7">Isopentenyl transferase</fullName>
    </alternativeName>
</protein>
<evidence type="ECO:0000256" key="2">
    <source>
        <dbReference type="ARBA" id="ARBA00012383"/>
    </source>
</evidence>
<dbReference type="InterPro" id="IPR027417">
    <property type="entry name" value="P-loop_NTPase"/>
</dbReference>
<dbReference type="GO" id="GO:0009691">
    <property type="term" value="P:cytokinin biosynthetic process"/>
    <property type="evidence" value="ECO:0007669"/>
    <property type="project" value="UniProtKB-UniRule"/>
</dbReference>
<dbReference type="AlphaFoldDB" id="A0A840HPL5"/>
<evidence type="ECO:0000256" key="6">
    <source>
        <dbReference type="ARBA" id="ARBA00047975"/>
    </source>
</evidence>
<evidence type="ECO:0000256" key="4">
    <source>
        <dbReference type="ARBA" id="ARBA00022679"/>
    </source>
</evidence>
<organism evidence="8 9">
    <name type="scientific">Rhizorhapis suberifaciens</name>
    <name type="common">corky root of lettuce</name>
    <dbReference type="NCBI Taxonomy" id="13656"/>
    <lineage>
        <taxon>Bacteria</taxon>
        <taxon>Pseudomonadati</taxon>
        <taxon>Pseudomonadota</taxon>
        <taxon>Alphaproteobacteria</taxon>
        <taxon>Sphingomonadales</taxon>
        <taxon>Sphingomonadaceae</taxon>
        <taxon>Rhizorhapis</taxon>
    </lineage>
</organism>
<sequence>MSFTLHLIRGPTSTGKTAAAVALAERTGAPVISLDRVQCCFEISTGSGRPMPSELRGTQRIYLCSRKLIQGVIAADEANELLKRRVAECAVSSELVILEGGSVSLLNRMISDPYWERFQWRADSLQLGDPDMFLTRARARVQEMFQHREGQPSLLDELVSLWSDPATHPILEDIDGYRYVIRFAREHGFPVPQIVELDRRRQRQLIEGIAEEYLDHARWQTREFHPLPLSWQGDAQHNEAQILPVNAIPAGS</sequence>
<dbReference type="Gene3D" id="1.10.287.890">
    <property type="entry name" value="Crystal structure of tRNA isopentenylpyrophosphate transferase (bh2366) domain"/>
    <property type="match status" value="1"/>
</dbReference>
<dbReference type="Pfam" id="PF01745">
    <property type="entry name" value="IPT"/>
    <property type="match status" value="1"/>
</dbReference>
<keyword evidence="5 7" id="KW-0203">Cytokinin biosynthesis</keyword>
<dbReference type="EMBL" id="JACHOV010000001">
    <property type="protein sequence ID" value="MBB4639992.1"/>
    <property type="molecule type" value="Genomic_DNA"/>
</dbReference>
<evidence type="ECO:0000256" key="5">
    <source>
        <dbReference type="ARBA" id="ARBA00022712"/>
    </source>
</evidence>
<dbReference type="EC" id="2.5.1.27" evidence="2 7"/>
<dbReference type="Proteomes" id="UP000575068">
    <property type="component" value="Unassembled WGS sequence"/>
</dbReference>
<dbReference type="GO" id="GO:0009824">
    <property type="term" value="F:AMP dimethylallyltransferase activity"/>
    <property type="evidence" value="ECO:0007669"/>
    <property type="project" value="UniProtKB-UniRule"/>
</dbReference>
<evidence type="ECO:0000313" key="8">
    <source>
        <dbReference type="EMBL" id="MBB4639992.1"/>
    </source>
</evidence>
<proteinExistence type="predicted"/>
<dbReference type="PIRSF" id="PIRSF000507">
    <property type="entry name" value="IPT"/>
    <property type="match status" value="1"/>
</dbReference>